<organism evidence="1 2">
    <name type="scientific">Roseivivax isoporae LMG 25204</name>
    <dbReference type="NCBI Taxonomy" id="1449351"/>
    <lineage>
        <taxon>Bacteria</taxon>
        <taxon>Pseudomonadati</taxon>
        <taxon>Pseudomonadota</taxon>
        <taxon>Alphaproteobacteria</taxon>
        <taxon>Rhodobacterales</taxon>
        <taxon>Roseobacteraceae</taxon>
        <taxon>Roseivivax</taxon>
    </lineage>
</organism>
<protein>
    <submittedName>
        <fullName evidence="1">Uncharacterized protein</fullName>
    </submittedName>
</protein>
<dbReference type="EMBL" id="JAME01000029">
    <property type="protein sequence ID" value="ETX27631.1"/>
    <property type="molecule type" value="Genomic_DNA"/>
</dbReference>
<dbReference type="eggNOG" id="ENOG5032YP9">
    <property type="taxonomic scope" value="Bacteria"/>
</dbReference>
<dbReference type="AlphaFoldDB" id="X7F6C2"/>
<evidence type="ECO:0000313" key="1">
    <source>
        <dbReference type="EMBL" id="ETX27631.1"/>
    </source>
</evidence>
<sequence length="106" mass="11150">MAQHTKPNDADAGLPHPLDHESRALLVRCLAPILSAASDWAGLSARLAAKGYRLHFRAGRLVIVDTMSEQPVCTGADIGVPMQTLVGRLGRPVIRAGRDGTSGSLA</sequence>
<keyword evidence="2" id="KW-1185">Reference proteome</keyword>
<dbReference type="OrthoDB" id="7866873at2"/>
<name>X7F6C2_9RHOB</name>
<reference evidence="1 2" key="1">
    <citation type="submission" date="2014-01" db="EMBL/GenBank/DDBJ databases">
        <title>Roseivivax isoporae LMG 25204 Genome Sequencing.</title>
        <authorList>
            <person name="Lai Q."/>
            <person name="Li G."/>
            <person name="Shao Z."/>
        </authorList>
    </citation>
    <scope>NUCLEOTIDE SEQUENCE [LARGE SCALE GENOMIC DNA]</scope>
    <source>
        <strain evidence="1 2">LMG 25204</strain>
    </source>
</reference>
<gene>
    <name evidence="1" type="ORF">RISW2_11850</name>
</gene>
<evidence type="ECO:0000313" key="2">
    <source>
        <dbReference type="Proteomes" id="UP000023430"/>
    </source>
</evidence>
<proteinExistence type="predicted"/>
<dbReference type="Proteomes" id="UP000023430">
    <property type="component" value="Unassembled WGS sequence"/>
</dbReference>
<dbReference type="STRING" id="1449351.RISW2_11850"/>
<comment type="caution">
    <text evidence="1">The sequence shown here is derived from an EMBL/GenBank/DDBJ whole genome shotgun (WGS) entry which is preliminary data.</text>
</comment>
<dbReference type="RefSeq" id="WP_043773393.1">
    <property type="nucleotide sequence ID" value="NZ_JAME01000029.1"/>
</dbReference>
<accession>X7F6C2</accession>